<evidence type="ECO:0000313" key="3">
    <source>
        <dbReference type="Proteomes" id="UP000294847"/>
    </source>
</evidence>
<feature type="compositionally biased region" description="Polar residues" evidence="1">
    <location>
        <begin position="214"/>
        <end position="227"/>
    </location>
</feature>
<organism evidence="2 3">
    <name type="scientific">Pyricularia oryzae</name>
    <name type="common">Rice blast fungus</name>
    <name type="synonym">Magnaporthe oryzae</name>
    <dbReference type="NCBI Taxonomy" id="318829"/>
    <lineage>
        <taxon>Eukaryota</taxon>
        <taxon>Fungi</taxon>
        <taxon>Dikarya</taxon>
        <taxon>Ascomycota</taxon>
        <taxon>Pezizomycotina</taxon>
        <taxon>Sordariomycetes</taxon>
        <taxon>Sordariomycetidae</taxon>
        <taxon>Magnaporthales</taxon>
        <taxon>Pyriculariaceae</taxon>
        <taxon>Pyricularia</taxon>
    </lineage>
</organism>
<reference evidence="2 3" key="1">
    <citation type="journal article" date="2019" name="Mol. Biol. Evol.">
        <title>Blast fungal genomes show frequent chromosomal changes, gene gains and losses, and effector gene turnover.</title>
        <authorList>
            <person name="Gomez Luciano L.B."/>
            <person name="Jason Tsai I."/>
            <person name="Chuma I."/>
            <person name="Tosa Y."/>
            <person name="Chen Y.H."/>
            <person name="Li J.Y."/>
            <person name="Li M.Y."/>
            <person name="Jade Lu M.Y."/>
            <person name="Nakayashiki H."/>
            <person name="Li W.H."/>
        </authorList>
    </citation>
    <scope>NUCLEOTIDE SEQUENCE [LARGE SCALE GENOMIC DNA]</scope>
    <source>
        <strain evidence="2">MZ5-1-6</strain>
    </source>
</reference>
<feature type="compositionally biased region" description="Basic and acidic residues" evidence="1">
    <location>
        <begin position="413"/>
        <end position="426"/>
    </location>
</feature>
<feature type="compositionally biased region" description="Polar residues" evidence="1">
    <location>
        <begin position="384"/>
        <end position="395"/>
    </location>
</feature>
<feature type="compositionally biased region" description="Polar residues" evidence="1">
    <location>
        <begin position="436"/>
        <end position="445"/>
    </location>
</feature>
<dbReference type="EMBL" id="CP034209">
    <property type="protein sequence ID" value="QBZ63540.1"/>
    <property type="molecule type" value="Genomic_DNA"/>
</dbReference>
<gene>
    <name evidence="2" type="ORF">PoMZ_05222</name>
</gene>
<proteinExistence type="predicted"/>
<sequence>MTNERLPKMPFGGATGTDKENLAWWHTAPETFNHPSKLWTDYWMRYNTITISVQSRELYLMDVMAAARECETRDELEKLLDAKYEQRVAELVDAVHEMRWQSVENDLYQLSEEARIAATGTSTDPCLENFAKLFYEGILPDALARGPPPANQVEVYEEDDGLPPRAQRPEIWPPIDWENDYMYHRERGHDFTYTRNIHEVEDEQDIQAPGGQPSAGSSFGYSFQSPESVDLREEKKEDDHQHVSICEGDNQSTTKELKTPLRKASKYATPPPLSPKNQYLEIPSVSATSISDPDPCQGPGIAKDTHMKQQTGASCLSSAKGLKDSSDKKINATIPMSPGDITAYQVSHDRMAAPDPKSQNSPPQGPVHSAVSSKEPNGGASARNVASGTEAMGNNTKDDTENGRRKANYLDPSSDRKRARSESRADEEIEEDQSADIHSSFQEVKNSCKRPLLPEIENRDKLSAQTNQGRTVSWEWPKEAEI</sequence>
<evidence type="ECO:0000313" key="2">
    <source>
        <dbReference type="EMBL" id="QBZ63540.1"/>
    </source>
</evidence>
<evidence type="ECO:0000256" key="1">
    <source>
        <dbReference type="SAM" id="MobiDB-lite"/>
    </source>
</evidence>
<feature type="compositionally biased region" description="Basic and acidic residues" evidence="1">
    <location>
        <begin position="321"/>
        <end position="330"/>
    </location>
</feature>
<protein>
    <submittedName>
        <fullName evidence="2">Uncharacterized protein</fullName>
    </submittedName>
</protein>
<name>A0A4P7NN27_PYROR</name>
<accession>A0A4P7NN27</accession>
<dbReference type="Proteomes" id="UP000294847">
    <property type="component" value="Chromosome 6"/>
</dbReference>
<dbReference type="AlphaFoldDB" id="A0A4P7NN27"/>
<feature type="region of interest" description="Disordered" evidence="1">
    <location>
        <begin position="204"/>
        <end position="482"/>
    </location>
</feature>
<feature type="compositionally biased region" description="Basic and acidic residues" evidence="1">
    <location>
        <begin position="229"/>
        <end position="242"/>
    </location>
</feature>
<feature type="compositionally biased region" description="Polar residues" evidence="1">
    <location>
        <begin position="308"/>
        <end position="317"/>
    </location>
</feature>